<feature type="domain" description="Smr" evidence="1">
    <location>
        <begin position="124"/>
        <end position="179"/>
    </location>
</feature>
<dbReference type="Gene3D" id="3.30.1370.110">
    <property type="match status" value="1"/>
</dbReference>
<evidence type="ECO:0000313" key="3">
    <source>
        <dbReference type="Proteomes" id="UP000238426"/>
    </source>
</evidence>
<dbReference type="AlphaFoldDB" id="A0A2T1N9M9"/>
<dbReference type="InterPro" id="IPR002625">
    <property type="entry name" value="Smr_dom"/>
</dbReference>
<proteinExistence type="predicted"/>
<dbReference type="RefSeq" id="WP_106463727.1">
    <property type="nucleotide sequence ID" value="NZ_PXOQ01000009.1"/>
</dbReference>
<gene>
    <name evidence="2" type="ORF">C7H52_09850</name>
</gene>
<evidence type="ECO:0000313" key="2">
    <source>
        <dbReference type="EMBL" id="PSG88587.1"/>
    </source>
</evidence>
<dbReference type="Pfam" id="PF01713">
    <property type="entry name" value="Smr"/>
    <property type="match status" value="1"/>
</dbReference>
<evidence type="ECO:0000259" key="1">
    <source>
        <dbReference type="Pfam" id="PF01713"/>
    </source>
</evidence>
<dbReference type="EMBL" id="PXOQ01000009">
    <property type="protein sequence ID" value="PSG88587.1"/>
    <property type="molecule type" value="Genomic_DNA"/>
</dbReference>
<organism evidence="2 3">
    <name type="scientific">Aurantibacter aestuarii</name>
    <dbReference type="NCBI Taxonomy" id="1266046"/>
    <lineage>
        <taxon>Bacteria</taxon>
        <taxon>Pseudomonadati</taxon>
        <taxon>Bacteroidota</taxon>
        <taxon>Flavobacteriia</taxon>
        <taxon>Flavobacteriales</taxon>
        <taxon>Flavobacteriaceae</taxon>
        <taxon>Aurantibacter</taxon>
    </lineage>
</organism>
<sequence>MKIFKKGDIIEVLDDAIIGQITSIKNDTVYIISEDGFELNFKINEIIKRPKPLDDNAFFDYDSFNEVLKEKSETKRKNTVVSRKKERYEPTMEVDLHIHHLVANERFLTAHDKKTIQLDTAQHKLEFAMKKNLQKIVFIHGVGEGVLKMELEYLFGRYDNIKYYDADYKKYGLGATEVYIFQSKS</sequence>
<accession>A0A2T1N9M9</accession>
<dbReference type="InterPro" id="IPR036063">
    <property type="entry name" value="Smr_dom_sf"/>
</dbReference>
<keyword evidence="3" id="KW-1185">Reference proteome</keyword>
<comment type="caution">
    <text evidence="2">The sequence shown here is derived from an EMBL/GenBank/DDBJ whole genome shotgun (WGS) entry which is preliminary data.</text>
</comment>
<name>A0A2T1N9M9_9FLAO</name>
<protein>
    <submittedName>
        <fullName evidence="2">DNA mismatch repair protein MutS</fullName>
    </submittedName>
</protein>
<dbReference type="OrthoDB" id="1524810at2"/>
<dbReference type="Proteomes" id="UP000238426">
    <property type="component" value="Unassembled WGS sequence"/>
</dbReference>
<reference evidence="2 3" key="1">
    <citation type="submission" date="2018-03" db="EMBL/GenBank/DDBJ databases">
        <title>Mesoflavibacter sp. HG37 and Mesoflavibacter sp. HG96 sp.nov., two marine bacteria isolated from seawater of Western Pacific Ocean.</title>
        <authorList>
            <person name="Cheng H."/>
            <person name="Wu Y.-H."/>
            <person name="Guo L.-L."/>
            <person name="Xu X.-W."/>
        </authorList>
    </citation>
    <scope>NUCLEOTIDE SEQUENCE [LARGE SCALE GENOMIC DNA]</scope>
    <source>
        <strain evidence="2 3">KCTC 32269</strain>
    </source>
</reference>